<comment type="subcellular location">
    <subcellularLocation>
        <location evidence="1">Membrane</location>
        <topology evidence="1">Multi-pass membrane protein</topology>
    </subcellularLocation>
</comment>
<feature type="transmembrane region" description="Helical" evidence="5">
    <location>
        <begin position="299"/>
        <end position="321"/>
    </location>
</feature>
<feature type="transmembrane region" description="Helical" evidence="5">
    <location>
        <begin position="394"/>
        <end position="415"/>
    </location>
</feature>
<dbReference type="AlphaFoldDB" id="A0A939K410"/>
<dbReference type="Pfam" id="PF01943">
    <property type="entry name" value="Polysacc_synt"/>
    <property type="match status" value="1"/>
</dbReference>
<sequence length="446" mass="50345">MSIPKPLSSQLFVGLRNAGWLFFDKIFRMATGLIVGVWLARYLGPEQFGVLNYAYVFPLIMSAFVGLGINPLLVSQIPVASNHIEIDRLVLTSVALKMFAGIIAFGIILVTNYYIHSHLSQLFVLITISASGLLFQGFDAVDIYFQSIRRVQYSIIPKVIAFVLATLARLYGLTHGLGLTFFVLVMVVELATSYVTIYLLFFKQRRLPFLQWSFHKSTAYRLLRMAWPLMVAEFFIFIYMRLDQVMIKYLANSAELGKYSAALRISEAWYFVAGALTASFYPGIIILRSQNYSAYLQRYQYLLNLLVAIGISIGLAFNIAAEPISQLLYGAQYVGVGNILAIHIWTGIFVFLGVGSNNWYVVENLQTFLLWRTVAGVLINVSLNILLIPHYGALGASIATLLAQMVASYLTNGFYRRTKEVFILQTNALLFIPKWLNNRVKRTFLE</sequence>
<reference evidence="6" key="1">
    <citation type="submission" date="2021-03" db="EMBL/GenBank/DDBJ databases">
        <title>Fibrella sp. HMF5335 genome sequencing and assembly.</title>
        <authorList>
            <person name="Kang H."/>
            <person name="Kim H."/>
            <person name="Bae S."/>
            <person name="Joh K."/>
        </authorList>
    </citation>
    <scope>NUCLEOTIDE SEQUENCE</scope>
    <source>
        <strain evidence="6">HMF5335</strain>
    </source>
</reference>
<evidence type="ECO:0000256" key="1">
    <source>
        <dbReference type="ARBA" id="ARBA00004141"/>
    </source>
</evidence>
<feature type="transmembrane region" description="Helical" evidence="5">
    <location>
        <begin position="94"/>
        <end position="115"/>
    </location>
</feature>
<feature type="transmembrane region" description="Helical" evidence="5">
    <location>
        <begin position="222"/>
        <end position="240"/>
    </location>
</feature>
<keyword evidence="7" id="KW-1185">Reference proteome</keyword>
<evidence type="ECO:0000256" key="3">
    <source>
        <dbReference type="ARBA" id="ARBA00022989"/>
    </source>
</evidence>
<dbReference type="CDD" id="cd13128">
    <property type="entry name" value="MATE_Wzx_like"/>
    <property type="match status" value="1"/>
</dbReference>
<feature type="transmembrane region" description="Helical" evidence="5">
    <location>
        <begin position="268"/>
        <end position="287"/>
    </location>
</feature>
<feature type="transmembrane region" description="Helical" evidence="5">
    <location>
        <begin position="26"/>
        <end position="44"/>
    </location>
</feature>
<evidence type="ECO:0000256" key="4">
    <source>
        <dbReference type="ARBA" id="ARBA00023136"/>
    </source>
</evidence>
<dbReference type="PANTHER" id="PTHR43424:SF1">
    <property type="entry name" value="LOCUS PUTATIVE PROTEIN 1-RELATED"/>
    <property type="match status" value="1"/>
</dbReference>
<evidence type="ECO:0000313" key="7">
    <source>
        <dbReference type="Proteomes" id="UP000664034"/>
    </source>
</evidence>
<evidence type="ECO:0000256" key="5">
    <source>
        <dbReference type="SAM" id="Phobius"/>
    </source>
</evidence>
<dbReference type="GO" id="GO:0016020">
    <property type="term" value="C:membrane"/>
    <property type="evidence" value="ECO:0007669"/>
    <property type="project" value="UniProtKB-SubCell"/>
</dbReference>
<dbReference type="Proteomes" id="UP000664034">
    <property type="component" value="Unassembled WGS sequence"/>
</dbReference>
<keyword evidence="2 5" id="KW-0812">Transmembrane</keyword>
<protein>
    <submittedName>
        <fullName evidence="6">Flippase</fullName>
    </submittedName>
</protein>
<dbReference type="PANTHER" id="PTHR43424">
    <property type="entry name" value="LOCUS PUTATIVE PROTEIN 1-RELATED"/>
    <property type="match status" value="1"/>
</dbReference>
<feature type="transmembrane region" description="Helical" evidence="5">
    <location>
        <begin position="333"/>
        <end position="356"/>
    </location>
</feature>
<accession>A0A939K410</accession>
<evidence type="ECO:0000256" key="2">
    <source>
        <dbReference type="ARBA" id="ARBA00022692"/>
    </source>
</evidence>
<organism evidence="6 7">
    <name type="scientific">Fibrella rubiginis</name>
    <dbReference type="NCBI Taxonomy" id="2817060"/>
    <lineage>
        <taxon>Bacteria</taxon>
        <taxon>Pseudomonadati</taxon>
        <taxon>Bacteroidota</taxon>
        <taxon>Cytophagia</taxon>
        <taxon>Cytophagales</taxon>
        <taxon>Spirosomataceae</taxon>
        <taxon>Fibrella</taxon>
    </lineage>
</organism>
<feature type="transmembrane region" description="Helical" evidence="5">
    <location>
        <begin position="153"/>
        <end position="171"/>
    </location>
</feature>
<feature type="transmembrane region" description="Helical" evidence="5">
    <location>
        <begin position="368"/>
        <end position="388"/>
    </location>
</feature>
<dbReference type="RefSeq" id="WP_207365477.1">
    <property type="nucleotide sequence ID" value="NZ_JAFMYV010000007.1"/>
</dbReference>
<proteinExistence type="predicted"/>
<dbReference type="InterPro" id="IPR052556">
    <property type="entry name" value="PolySynth_Transporter"/>
</dbReference>
<comment type="caution">
    <text evidence="6">The sequence shown here is derived from an EMBL/GenBank/DDBJ whole genome shotgun (WGS) entry which is preliminary data.</text>
</comment>
<feature type="transmembrane region" description="Helical" evidence="5">
    <location>
        <begin position="50"/>
        <end position="73"/>
    </location>
</feature>
<dbReference type="EMBL" id="JAFMYV010000007">
    <property type="protein sequence ID" value="MBO0937944.1"/>
    <property type="molecule type" value="Genomic_DNA"/>
</dbReference>
<evidence type="ECO:0000313" key="6">
    <source>
        <dbReference type="EMBL" id="MBO0937944.1"/>
    </source>
</evidence>
<feature type="transmembrane region" description="Helical" evidence="5">
    <location>
        <begin position="177"/>
        <end position="201"/>
    </location>
</feature>
<keyword evidence="4 5" id="KW-0472">Membrane</keyword>
<keyword evidence="3 5" id="KW-1133">Transmembrane helix</keyword>
<gene>
    <name evidence="6" type="ORF">J2I47_15415</name>
</gene>
<feature type="transmembrane region" description="Helical" evidence="5">
    <location>
        <begin position="121"/>
        <end position="141"/>
    </location>
</feature>
<dbReference type="InterPro" id="IPR002797">
    <property type="entry name" value="Polysacc_synth"/>
</dbReference>
<name>A0A939K410_9BACT</name>